<feature type="signal peptide" evidence="8">
    <location>
        <begin position="1"/>
        <end position="24"/>
    </location>
</feature>
<evidence type="ECO:0000259" key="11">
    <source>
        <dbReference type="Pfam" id="PF04068"/>
    </source>
</evidence>
<feature type="compositionally biased region" description="Basic and acidic residues" evidence="7">
    <location>
        <begin position="228"/>
        <end position="237"/>
    </location>
</feature>
<evidence type="ECO:0000256" key="5">
    <source>
        <dbReference type="ARBA" id="ARBA00022691"/>
    </source>
</evidence>
<feature type="region of interest" description="Disordered" evidence="7">
    <location>
        <begin position="829"/>
        <end position="933"/>
    </location>
</feature>
<feature type="compositionally biased region" description="Acidic residues" evidence="7">
    <location>
        <begin position="1174"/>
        <end position="1195"/>
    </location>
</feature>
<keyword evidence="8" id="KW-0732">Signal</keyword>
<dbReference type="Pfam" id="PF13450">
    <property type="entry name" value="NAD_binding_8"/>
    <property type="match status" value="1"/>
</dbReference>
<comment type="caution">
    <text evidence="12">The sequence shown here is derived from an EMBL/GenBank/DDBJ whole genome shotgun (WGS) entry which is preliminary data.</text>
</comment>
<comment type="function">
    <text evidence="6">Aminocarboxypropyltransferase that catalyzes the aminocarboxypropyl transfer on pseudouridine in 18S rRNA. It constitutes the last step in biosynthesis of the hypermodified N1-methyl-N3-(3-amino-3-carboxypropyl) pseudouridine (m1acp3-Psi).</text>
</comment>
<name>A0A4D9D1G2_9STRA</name>
<dbReference type="NCBIfam" id="NF002621">
    <property type="entry name" value="PRK02287.1"/>
    <property type="match status" value="1"/>
</dbReference>
<protein>
    <recommendedName>
        <fullName evidence="6">18S rRNA aminocarboxypropyltransferase</fullName>
        <ecNumber evidence="6">2.5.1.157</ecNumber>
    </recommendedName>
</protein>
<dbReference type="Pfam" id="PF04068">
    <property type="entry name" value="Fer4_RLI"/>
    <property type="match status" value="1"/>
</dbReference>
<feature type="compositionally biased region" description="Basic residues" evidence="7">
    <location>
        <begin position="858"/>
        <end position="869"/>
    </location>
</feature>
<evidence type="ECO:0000313" key="12">
    <source>
        <dbReference type="EMBL" id="TFJ83863.1"/>
    </source>
</evidence>
<proteinExistence type="inferred from homology"/>
<feature type="compositionally biased region" description="Basic and acidic residues" evidence="7">
    <location>
        <begin position="834"/>
        <end position="846"/>
    </location>
</feature>
<dbReference type="EMBL" id="SDOX01000021">
    <property type="protein sequence ID" value="TFJ83863.1"/>
    <property type="molecule type" value="Genomic_DNA"/>
</dbReference>
<dbReference type="PANTHER" id="PTHR20426">
    <property type="entry name" value="RIBOSOME BIOGENESIS PROTEIN TSR3 HOMOLOG"/>
    <property type="match status" value="1"/>
</dbReference>
<dbReference type="InterPro" id="IPR002937">
    <property type="entry name" value="Amino_oxidase"/>
</dbReference>
<feature type="region of interest" description="Disordered" evidence="7">
    <location>
        <begin position="220"/>
        <end position="246"/>
    </location>
</feature>
<comment type="catalytic activity">
    <reaction evidence="6">
        <text>an N(1)-methylpseudouridine in rRNA + S-adenosyl-L-methionine = N(1)-methyl-N(3)-[(3S)-3-amino-3-carboxypropyl]pseudouridine in rRNA + S-methyl-5'-thioadenosine + H(+)</text>
        <dbReference type="Rhea" id="RHEA:63296"/>
        <dbReference type="Rhea" id="RHEA-COMP:11634"/>
        <dbReference type="Rhea" id="RHEA-COMP:16310"/>
        <dbReference type="ChEBI" id="CHEBI:15378"/>
        <dbReference type="ChEBI" id="CHEBI:17509"/>
        <dbReference type="ChEBI" id="CHEBI:59789"/>
        <dbReference type="ChEBI" id="CHEBI:74890"/>
        <dbReference type="ChEBI" id="CHEBI:146234"/>
        <dbReference type="EC" id="2.5.1.157"/>
    </reaction>
</comment>
<dbReference type="GO" id="GO:0000455">
    <property type="term" value="P:enzyme-directed rRNA pseudouridine synthesis"/>
    <property type="evidence" value="ECO:0007669"/>
    <property type="project" value="UniProtKB-UniRule"/>
</dbReference>
<feature type="compositionally biased region" description="Acidic residues" evidence="7">
    <location>
        <begin position="1150"/>
        <end position="1166"/>
    </location>
</feature>
<feature type="binding site" evidence="6">
    <location>
        <position position="1027"/>
    </location>
    <ligand>
        <name>S-adenosyl-L-methionine</name>
        <dbReference type="ChEBI" id="CHEBI:59789"/>
    </ligand>
</feature>
<gene>
    <name evidence="12" type="ORF">NSK_004960</name>
</gene>
<evidence type="ECO:0000256" key="3">
    <source>
        <dbReference type="ARBA" id="ARBA00022552"/>
    </source>
</evidence>
<dbReference type="GO" id="GO:1904047">
    <property type="term" value="F:S-adenosyl-L-methionine binding"/>
    <property type="evidence" value="ECO:0007669"/>
    <property type="project" value="UniProtKB-UniRule"/>
</dbReference>
<keyword evidence="4 6" id="KW-0808">Transferase</keyword>
<feature type="binding site" evidence="6">
    <location>
        <position position="979"/>
    </location>
    <ligand>
        <name>S-adenosyl-L-methionine</name>
        <dbReference type="ChEBI" id="CHEBI:59789"/>
    </ligand>
</feature>
<dbReference type="GO" id="GO:0106388">
    <property type="term" value="F:rRNA small subunit aminocarboxypropyltransferase activity"/>
    <property type="evidence" value="ECO:0007669"/>
    <property type="project" value="UniProtKB-EC"/>
</dbReference>
<feature type="compositionally biased region" description="Basic residues" evidence="7">
    <location>
        <begin position="900"/>
        <end position="911"/>
    </location>
</feature>
<dbReference type="InterPro" id="IPR022968">
    <property type="entry name" value="Tsr3-like"/>
</dbReference>
<evidence type="ECO:0000256" key="7">
    <source>
        <dbReference type="SAM" id="MobiDB-lite"/>
    </source>
</evidence>
<dbReference type="Proteomes" id="UP000355283">
    <property type="component" value="Unassembled WGS sequence"/>
</dbReference>
<evidence type="ECO:0000256" key="4">
    <source>
        <dbReference type="ARBA" id="ARBA00022679"/>
    </source>
</evidence>
<dbReference type="EC" id="2.5.1.157" evidence="6"/>
<dbReference type="AlphaFoldDB" id="A0A4D9D1G2"/>
<sequence length="1206" mass="130161">MMTPLLLLPAFIFLSPASVHQVAAVKLGTVSPRVWESLERQGIDSEVMDEAAAEAAASAAATAAAEATKGAAAKEGEELKRLKVERARREALDRAKDIDWKSTADAAKKERELDEKYGMWKHVILNPWFQWVMGLLDDLAAIELVGEARMAPAAILVLLYMLFKARQPLSVLCLAAAFFYNIHPILIAGSAVGLKAWSKLRRPKGYVPVEEQKKRLPGAIGEAQGVEGDPRSAEAKRGKAHGAPGLSEDARDIRTLLTLPKDVDHIVLGSGVGGLYAAALLARVGHRVLVLEGGETVGNCTSELKGVECDWGLLNAGMVHVYDELLKAGALEGAPEVKWSRIGTEADGYSFDVVKIEGLGDVVYRAGKQALVDDQVTSAPGPENRERVGTFVSRLQAVAREQSAFFIGRLFSQQTAGWITTLLGQQYGGVGSRTAEQVLGVTLPDYRQLDLLRGMFRTENLQPSELSFAAYVSATNHALEGLSYPQGGFRSLARALVPTIQAAGGRVLTRAHVREILLDSQSKPTRAVGVVLENGEKVSCAKSVICASGVVPLFTQYLPKAPLPAGGDCLQEARPRLYTLVLLKGSAEELELPASDYYQLPTEEGGGGGGGAPRGWFHIYFPSAKEPSGVAAIAGPVGKDTHGKEQAEGGAPGYSTCVIETEADDDILEVCYRRVDGSTSSKPVSGPADARSKGKAAPGSSTTAAGPSGLKFYHIKPPSDQKVRRLQQGLVRHLLQLYPQLEGHVEEQGIQTVGPFRVGLSHRPPRFMAPGLRTRIVPGVANVLLGGGDLVLGTFVGSLLGGWLAAHSALNYGALDLLVLERNLNNDLKNVPRPRYEGGDGEEPHAGKGGGMGPSRTKAARHKCSMKCSRKADAAVEGRTNSGSRRGRGGKGRGGGHSGGGHHHHHRGSRFKTREYRDGPPSDGFSLPPGHAVHDEEANLDRNFENAQSSMGAWEHQRKHFPIKLQMWDFDQCDPNRCTGRKLARLGYIQEMKLGAPFRGLILSPEADTVVSREDRAVVDARGVSVIDCSWARLAEIPFAKMSRGVPRLLPYLVAANSVNYGRPFKLTCAEAVAATLHIVGLEAAAQALMSEFSWGPEFLRLNAEVLERYGRCADSQEVKEAEDSFLRECFEEMEVRKSEKDDLPCYYTSEEEEEEEREEEEEEKEEGGGGGGGEEEGEEEEEAEEKGREEEEEETGRNEVVGGEG</sequence>
<feature type="domain" description="16S/18S rRNA aminocarboxypropyltransferase Tsr3 C-terminal" evidence="10">
    <location>
        <begin position="1001"/>
        <end position="1126"/>
    </location>
</feature>
<dbReference type="GO" id="GO:0030490">
    <property type="term" value="P:maturation of SSU-rRNA"/>
    <property type="evidence" value="ECO:0007669"/>
    <property type="project" value="TreeGrafter"/>
</dbReference>
<reference evidence="12 13" key="1">
    <citation type="submission" date="2019-01" db="EMBL/GenBank/DDBJ databases">
        <title>Nuclear Genome Assembly of the Microalgal Biofuel strain Nannochloropsis salina CCMP1776.</title>
        <authorList>
            <person name="Hovde B."/>
        </authorList>
    </citation>
    <scope>NUCLEOTIDE SEQUENCE [LARGE SCALE GENOMIC DNA]</scope>
    <source>
        <strain evidence="12 13">CCMP1776</strain>
    </source>
</reference>
<feature type="chain" id="PRO_5020020922" description="18S rRNA aminocarboxypropyltransferase" evidence="8">
    <location>
        <begin position="25"/>
        <end position="1206"/>
    </location>
</feature>
<evidence type="ECO:0000256" key="1">
    <source>
        <dbReference type="ARBA" id="ARBA00022490"/>
    </source>
</evidence>
<evidence type="ECO:0000256" key="8">
    <source>
        <dbReference type="SAM" id="SignalP"/>
    </source>
</evidence>
<keyword evidence="13" id="KW-1185">Reference proteome</keyword>
<dbReference type="InterPro" id="IPR036188">
    <property type="entry name" value="FAD/NAD-bd_sf"/>
</dbReference>
<comment type="similarity">
    <text evidence="6">Belongs to the TDD superfamily. TSR3 family.</text>
</comment>
<dbReference type="OrthoDB" id="10262062at2759"/>
<dbReference type="Pfam" id="PF04034">
    <property type="entry name" value="Ribo_biogen_C"/>
    <property type="match status" value="1"/>
</dbReference>
<evidence type="ECO:0000259" key="10">
    <source>
        <dbReference type="Pfam" id="PF04034"/>
    </source>
</evidence>
<dbReference type="SUPFAM" id="SSF51905">
    <property type="entry name" value="FAD/NAD(P)-binding domain"/>
    <property type="match status" value="1"/>
</dbReference>
<dbReference type="InterPro" id="IPR007177">
    <property type="entry name" value="Tsr3_C"/>
</dbReference>
<evidence type="ECO:0000313" key="13">
    <source>
        <dbReference type="Proteomes" id="UP000355283"/>
    </source>
</evidence>
<evidence type="ECO:0000259" key="9">
    <source>
        <dbReference type="Pfam" id="PF01593"/>
    </source>
</evidence>
<feature type="domain" description="Amine oxidase" evidence="9">
    <location>
        <begin position="447"/>
        <end position="554"/>
    </location>
</feature>
<feature type="binding site" evidence="6">
    <location>
        <position position="1050"/>
    </location>
    <ligand>
        <name>S-adenosyl-L-methionine</name>
        <dbReference type="ChEBI" id="CHEBI:59789"/>
    </ligand>
</feature>
<feature type="domain" description="RNase L inhibitor RLI-like possible metal-binding" evidence="11">
    <location>
        <begin position="964"/>
        <end position="995"/>
    </location>
</feature>
<dbReference type="Gene3D" id="3.50.50.60">
    <property type="entry name" value="FAD/NAD(P)-binding domain"/>
    <property type="match status" value="2"/>
</dbReference>
<dbReference type="PANTHER" id="PTHR20426:SF0">
    <property type="entry name" value="18S RRNA AMINOCARBOXYPROPYLTRANSFERASE"/>
    <property type="match status" value="1"/>
</dbReference>
<keyword evidence="3 6" id="KW-0698">rRNA processing</keyword>
<comment type="caution">
    <text evidence="6">Lacks conserved residue(s) required for the propagation of feature annotation.</text>
</comment>
<feature type="region of interest" description="Disordered" evidence="7">
    <location>
        <begin position="631"/>
        <end position="653"/>
    </location>
</feature>
<dbReference type="GO" id="GO:0016491">
    <property type="term" value="F:oxidoreductase activity"/>
    <property type="evidence" value="ECO:0007669"/>
    <property type="project" value="InterPro"/>
</dbReference>
<dbReference type="Pfam" id="PF01593">
    <property type="entry name" value="Amino_oxidase"/>
    <property type="match status" value="1"/>
</dbReference>
<organism evidence="12 13">
    <name type="scientific">Nannochloropsis salina CCMP1776</name>
    <dbReference type="NCBI Taxonomy" id="1027361"/>
    <lineage>
        <taxon>Eukaryota</taxon>
        <taxon>Sar</taxon>
        <taxon>Stramenopiles</taxon>
        <taxon>Ochrophyta</taxon>
        <taxon>Eustigmatophyceae</taxon>
        <taxon>Eustigmatales</taxon>
        <taxon>Monodopsidaceae</taxon>
        <taxon>Microchloropsis</taxon>
        <taxon>Microchloropsis salina</taxon>
    </lineage>
</organism>
<evidence type="ECO:0000256" key="2">
    <source>
        <dbReference type="ARBA" id="ARBA00022517"/>
    </source>
</evidence>
<feature type="region of interest" description="Disordered" evidence="7">
    <location>
        <begin position="1141"/>
        <end position="1206"/>
    </location>
</feature>
<dbReference type="HAMAP" id="MF_01116">
    <property type="entry name" value="TSR3"/>
    <property type="match status" value="1"/>
</dbReference>
<accession>A0A4D9D1G2</accession>
<keyword evidence="1" id="KW-0963">Cytoplasm</keyword>
<keyword evidence="5 6" id="KW-0949">S-adenosyl-L-methionine</keyword>
<keyword evidence="2 6" id="KW-0690">Ribosome biogenesis</keyword>
<evidence type="ECO:0000256" key="6">
    <source>
        <dbReference type="HAMAP-Rule" id="MF_03146"/>
    </source>
</evidence>
<dbReference type="InterPro" id="IPR007209">
    <property type="entry name" value="RNaseL-inhib-like_metal-bd_dom"/>
</dbReference>
<feature type="region of interest" description="Disordered" evidence="7">
    <location>
        <begin position="677"/>
        <end position="711"/>
    </location>
</feature>